<organism evidence="4 5">
    <name type="scientific">Aquisalimonas asiatica</name>
    <dbReference type="NCBI Taxonomy" id="406100"/>
    <lineage>
        <taxon>Bacteria</taxon>
        <taxon>Pseudomonadati</taxon>
        <taxon>Pseudomonadota</taxon>
        <taxon>Gammaproteobacteria</taxon>
        <taxon>Chromatiales</taxon>
        <taxon>Ectothiorhodospiraceae</taxon>
        <taxon>Aquisalimonas</taxon>
    </lineage>
</organism>
<dbReference type="SMART" id="SM00903">
    <property type="entry name" value="Flavin_Reduct"/>
    <property type="match status" value="1"/>
</dbReference>
<keyword evidence="5" id="KW-1185">Reference proteome</keyword>
<dbReference type="SUPFAM" id="SSF50475">
    <property type="entry name" value="FMN-binding split barrel"/>
    <property type="match status" value="1"/>
</dbReference>
<evidence type="ECO:0000259" key="3">
    <source>
        <dbReference type="SMART" id="SM00903"/>
    </source>
</evidence>
<dbReference type="InterPro" id="IPR002563">
    <property type="entry name" value="Flavin_Rdtase-like_dom"/>
</dbReference>
<sequence length="166" mass="17967">MQENADQRALKRTLGRYPTGVAVVTARRGDGTPVGLTVNSFTSVSLEPPLILWCLANESPNLPVFRDAAHFGISVLAADQQWVSNRFASPLEEKFAGIDWFEGEGGVPLLRGSVAHLHCRHYSRHPGGDHVILLGQVARFDNTGGEPLVYLGGDYHVAQPPGERGS</sequence>
<evidence type="ECO:0000256" key="1">
    <source>
        <dbReference type="ARBA" id="ARBA00008898"/>
    </source>
</evidence>
<dbReference type="Gene3D" id="2.30.110.10">
    <property type="entry name" value="Electron Transport, Fmn-binding Protein, Chain A"/>
    <property type="match status" value="1"/>
</dbReference>
<evidence type="ECO:0000313" key="5">
    <source>
        <dbReference type="Proteomes" id="UP000199657"/>
    </source>
</evidence>
<evidence type="ECO:0000256" key="2">
    <source>
        <dbReference type="ARBA" id="ARBA00023002"/>
    </source>
</evidence>
<accession>A0A1H8U2Q7</accession>
<dbReference type="InterPro" id="IPR050268">
    <property type="entry name" value="NADH-dep_flavin_reductase"/>
</dbReference>
<proteinExistence type="inferred from homology"/>
<protein>
    <submittedName>
        <fullName evidence="4">NADH-FMN oxidoreductase RutF, flavin reductase (DIM6/NTAB) family</fullName>
    </submittedName>
</protein>
<comment type="similarity">
    <text evidence="1">Belongs to the non-flavoprotein flavin reductase family.</text>
</comment>
<name>A0A1H8U2Q7_9GAMM</name>
<dbReference type="GO" id="GO:0010181">
    <property type="term" value="F:FMN binding"/>
    <property type="evidence" value="ECO:0007669"/>
    <property type="project" value="InterPro"/>
</dbReference>
<gene>
    <name evidence="4" type="ORF">SAMN04488052_105126</name>
</gene>
<dbReference type="InterPro" id="IPR012349">
    <property type="entry name" value="Split_barrel_FMN-bd"/>
</dbReference>
<evidence type="ECO:0000313" key="4">
    <source>
        <dbReference type="EMBL" id="SEO97346.1"/>
    </source>
</evidence>
<dbReference type="EMBL" id="FOEG01000005">
    <property type="protein sequence ID" value="SEO97346.1"/>
    <property type="molecule type" value="Genomic_DNA"/>
</dbReference>
<dbReference type="OrthoDB" id="9792858at2"/>
<dbReference type="GO" id="GO:0042602">
    <property type="term" value="F:riboflavin reductase (NADPH) activity"/>
    <property type="evidence" value="ECO:0007669"/>
    <property type="project" value="TreeGrafter"/>
</dbReference>
<dbReference type="Pfam" id="PF01613">
    <property type="entry name" value="Flavin_Reduct"/>
    <property type="match status" value="1"/>
</dbReference>
<dbReference type="PANTHER" id="PTHR30466">
    <property type="entry name" value="FLAVIN REDUCTASE"/>
    <property type="match status" value="1"/>
</dbReference>
<dbReference type="AlphaFoldDB" id="A0A1H8U2Q7"/>
<keyword evidence="2" id="KW-0560">Oxidoreductase</keyword>
<feature type="domain" description="Flavin reductase like" evidence="3">
    <location>
        <begin position="14"/>
        <end position="157"/>
    </location>
</feature>
<reference evidence="4 5" key="1">
    <citation type="submission" date="2016-10" db="EMBL/GenBank/DDBJ databases">
        <authorList>
            <person name="de Groot N.N."/>
        </authorList>
    </citation>
    <scope>NUCLEOTIDE SEQUENCE [LARGE SCALE GENOMIC DNA]</scope>
    <source>
        <strain evidence="4 5">CGMCC 1.6291</strain>
    </source>
</reference>
<dbReference type="PANTHER" id="PTHR30466:SF11">
    <property type="entry name" value="FLAVIN-DEPENDENT MONOOXYGENASE, REDUCTASE SUBUNIT HSAB"/>
    <property type="match status" value="1"/>
</dbReference>
<dbReference type="Proteomes" id="UP000199657">
    <property type="component" value="Unassembled WGS sequence"/>
</dbReference>
<dbReference type="STRING" id="406100.SAMN04488052_105126"/>